<accession>A0A1N7IS55</accession>
<keyword evidence="2" id="KW-1185">Reference proteome</keyword>
<proteinExistence type="predicted"/>
<dbReference type="AlphaFoldDB" id="A0A1N7IS55"/>
<protein>
    <recommendedName>
        <fullName evidence="3">Methyltransferase domain-containing protein</fullName>
    </recommendedName>
</protein>
<reference evidence="1 2" key="1">
    <citation type="submission" date="2017-01" db="EMBL/GenBank/DDBJ databases">
        <authorList>
            <person name="Mah S.A."/>
            <person name="Swanson W.J."/>
            <person name="Moy G.W."/>
            <person name="Vacquier V.D."/>
        </authorList>
    </citation>
    <scope>NUCLEOTIDE SEQUENCE [LARGE SCALE GENOMIC DNA]</scope>
    <source>
        <strain evidence="1 2">DSM 11589</strain>
    </source>
</reference>
<gene>
    <name evidence="1" type="ORF">SAMN05421779_101538</name>
</gene>
<dbReference type="OrthoDB" id="7260171at2"/>
<name>A0A1N7IS55_9PROT</name>
<dbReference type="SUPFAM" id="SSF53335">
    <property type="entry name" value="S-adenosyl-L-methionine-dependent methyltransferases"/>
    <property type="match status" value="1"/>
</dbReference>
<evidence type="ECO:0000313" key="2">
    <source>
        <dbReference type="Proteomes" id="UP000185678"/>
    </source>
</evidence>
<dbReference type="EMBL" id="FTOA01000001">
    <property type="protein sequence ID" value="SIS39811.1"/>
    <property type="molecule type" value="Genomic_DNA"/>
</dbReference>
<dbReference type="Proteomes" id="UP000185678">
    <property type="component" value="Unassembled WGS sequence"/>
</dbReference>
<dbReference type="InterPro" id="IPR029063">
    <property type="entry name" value="SAM-dependent_MTases_sf"/>
</dbReference>
<organism evidence="1 2">
    <name type="scientific">Insolitispirillum peregrinum</name>
    <dbReference type="NCBI Taxonomy" id="80876"/>
    <lineage>
        <taxon>Bacteria</taxon>
        <taxon>Pseudomonadati</taxon>
        <taxon>Pseudomonadota</taxon>
        <taxon>Alphaproteobacteria</taxon>
        <taxon>Rhodospirillales</taxon>
        <taxon>Novispirillaceae</taxon>
        <taxon>Insolitispirillum</taxon>
    </lineage>
</organism>
<evidence type="ECO:0000313" key="1">
    <source>
        <dbReference type="EMBL" id="SIS39811.1"/>
    </source>
</evidence>
<sequence>MSLRTILTDYRNSDSMAFKARRRRAEILKQTLQQCAPNGQGVRIVDFGGTEDFWASVGYDYLRDNGIHITLVNTRPQTLRQTDLFSAIQADVRQFIPSQRYDLCFSNSCIEHVGGTRDQMQFRDAVLRAAPSYFIQTPSFWFPLEPHFLTVGFHWLPRWAQTALIRRVQLGHMRRGRDLLDSRMIAESCTLLSARTLQALFPDAHIHREKVFGLTKSLIAIKTASQP</sequence>
<dbReference type="RefSeq" id="WP_076398605.1">
    <property type="nucleotide sequence ID" value="NZ_FTOA01000001.1"/>
</dbReference>
<evidence type="ECO:0008006" key="3">
    <source>
        <dbReference type="Google" id="ProtNLM"/>
    </source>
</evidence>
<dbReference type="STRING" id="80876.SAMN05421779_101538"/>